<dbReference type="CDD" id="cd00130">
    <property type="entry name" value="PAS"/>
    <property type="match status" value="1"/>
</dbReference>
<dbReference type="CDD" id="cd00082">
    <property type="entry name" value="HisKA"/>
    <property type="match status" value="1"/>
</dbReference>
<dbReference type="InterPro" id="IPR003594">
    <property type="entry name" value="HATPase_dom"/>
</dbReference>
<dbReference type="Gene3D" id="3.30.450.20">
    <property type="entry name" value="PAS domain"/>
    <property type="match status" value="1"/>
</dbReference>
<evidence type="ECO:0000256" key="4">
    <source>
        <dbReference type="ARBA" id="ARBA00022679"/>
    </source>
</evidence>
<protein>
    <recommendedName>
        <fullName evidence="2">histidine kinase</fullName>
        <ecNumber evidence="2">2.7.13.3</ecNumber>
    </recommendedName>
</protein>
<keyword evidence="3" id="KW-0597">Phosphoprotein</keyword>
<dbReference type="Pfam" id="PF08448">
    <property type="entry name" value="PAS_4"/>
    <property type="match status" value="1"/>
</dbReference>
<comment type="catalytic activity">
    <reaction evidence="1">
        <text>ATP + protein L-histidine = ADP + protein N-phospho-L-histidine.</text>
        <dbReference type="EC" id="2.7.13.3"/>
    </reaction>
</comment>
<dbReference type="SMART" id="SM00388">
    <property type="entry name" value="HisKA"/>
    <property type="match status" value="1"/>
</dbReference>
<dbReference type="NCBIfam" id="TIGR00229">
    <property type="entry name" value="sensory_box"/>
    <property type="match status" value="1"/>
</dbReference>
<dbReference type="EMBL" id="SNYW01000014">
    <property type="protein sequence ID" value="TDQ77735.1"/>
    <property type="molecule type" value="Genomic_DNA"/>
</dbReference>
<dbReference type="SMART" id="SM00387">
    <property type="entry name" value="HATPase_c"/>
    <property type="match status" value="1"/>
</dbReference>
<accession>A0A4R6WHH8</accession>
<organism evidence="7 8">
    <name type="scientific">Dongia mobilis</name>
    <dbReference type="NCBI Taxonomy" id="578943"/>
    <lineage>
        <taxon>Bacteria</taxon>
        <taxon>Pseudomonadati</taxon>
        <taxon>Pseudomonadota</taxon>
        <taxon>Alphaproteobacteria</taxon>
        <taxon>Rhodospirillales</taxon>
        <taxon>Dongiaceae</taxon>
        <taxon>Dongia</taxon>
    </lineage>
</organism>
<dbReference type="InterPro" id="IPR035965">
    <property type="entry name" value="PAS-like_dom_sf"/>
</dbReference>
<dbReference type="InterPro" id="IPR004358">
    <property type="entry name" value="Sig_transdc_His_kin-like_C"/>
</dbReference>
<dbReference type="OrthoDB" id="9801651at2"/>
<dbReference type="InterPro" id="IPR005467">
    <property type="entry name" value="His_kinase_dom"/>
</dbReference>
<dbReference type="Gene3D" id="1.10.287.130">
    <property type="match status" value="1"/>
</dbReference>
<evidence type="ECO:0000259" key="6">
    <source>
        <dbReference type="PROSITE" id="PS50109"/>
    </source>
</evidence>
<sequence>MTNNPMLRPGDGIARLTELPIRTDGAAVADSGAATRDLALEISPDPLITLTPDGAICDVNQRSVDLFGYHASLMTGAHIGAFVTLDGEVAGEGRTGSADDLLGRLADGNGAPIDAVAHPLSGDNRAVEITAIRHGQGDQARIVCALRDVSHRKHNEDALVAAKEVAERANVAKLEFLSQLSHELRTPLAAIIGFGEVMRDEMFGPLGVKLYKTYAADICQSGQQLADVVERIIDVARLEGRMATAHARTADLGEMVERVVERLASEASKQNVRLCNNIRRGSLPVVIDDETLQKMICHVVENAIAFNRFGGRVDISAGAEPARDGHTVQLTVTDTGPGMAPDALDTLRRTLDGTTNQAGGGLEICAAFLHLIGGRLDICSAQNLGTTVTMTFPRRHDGRWRP</sequence>
<dbReference type="PANTHER" id="PTHR43047">
    <property type="entry name" value="TWO-COMPONENT HISTIDINE PROTEIN KINASE"/>
    <property type="match status" value="1"/>
</dbReference>
<dbReference type="Pfam" id="PF02518">
    <property type="entry name" value="HATPase_c"/>
    <property type="match status" value="1"/>
</dbReference>
<evidence type="ECO:0000313" key="8">
    <source>
        <dbReference type="Proteomes" id="UP000295783"/>
    </source>
</evidence>
<evidence type="ECO:0000313" key="7">
    <source>
        <dbReference type="EMBL" id="TDQ77735.1"/>
    </source>
</evidence>
<dbReference type="SUPFAM" id="SSF55785">
    <property type="entry name" value="PYP-like sensor domain (PAS domain)"/>
    <property type="match status" value="1"/>
</dbReference>
<proteinExistence type="predicted"/>
<dbReference type="InterPro" id="IPR003661">
    <property type="entry name" value="HisK_dim/P_dom"/>
</dbReference>
<dbReference type="InterPro" id="IPR000014">
    <property type="entry name" value="PAS"/>
</dbReference>
<feature type="domain" description="Histidine kinase" evidence="6">
    <location>
        <begin position="179"/>
        <end position="396"/>
    </location>
</feature>
<dbReference type="RefSeq" id="WP_133615308.1">
    <property type="nucleotide sequence ID" value="NZ_SNYW01000014.1"/>
</dbReference>
<evidence type="ECO:0000256" key="1">
    <source>
        <dbReference type="ARBA" id="ARBA00000085"/>
    </source>
</evidence>
<name>A0A4R6WHH8_9PROT</name>
<dbReference type="SUPFAM" id="SSF47384">
    <property type="entry name" value="Homodimeric domain of signal transducing histidine kinase"/>
    <property type="match status" value="1"/>
</dbReference>
<dbReference type="Pfam" id="PF00512">
    <property type="entry name" value="HisKA"/>
    <property type="match status" value="1"/>
</dbReference>
<evidence type="ECO:0000256" key="5">
    <source>
        <dbReference type="ARBA" id="ARBA00022777"/>
    </source>
</evidence>
<dbReference type="InterPro" id="IPR013656">
    <property type="entry name" value="PAS_4"/>
</dbReference>
<dbReference type="InterPro" id="IPR036890">
    <property type="entry name" value="HATPase_C_sf"/>
</dbReference>
<dbReference type="Proteomes" id="UP000295783">
    <property type="component" value="Unassembled WGS sequence"/>
</dbReference>
<evidence type="ECO:0000256" key="3">
    <source>
        <dbReference type="ARBA" id="ARBA00022553"/>
    </source>
</evidence>
<dbReference type="InterPro" id="IPR036097">
    <property type="entry name" value="HisK_dim/P_sf"/>
</dbReference>
<evidence type="ECO:0000256" key="2">
    <source>
        <dbReference type="ARBA" id="ARBA00012438"/>
    </source>
</evidence>
<dbReference type="SUPFAM" id="SSF55874">
    <property type="entry name" value="ATPase domain of HSP90 chaperone/DNA topoisomerase II/histidine kinase"/>
    <property type="match status" value="1"/>
</dbReference>
<dbReference type="GO" id="GO:0000155">
    <property type="term" value="F:phosphorelay sensor kinase activity"/>
    <property type="evidence" value="ECO:0007669"/>
    <property type="project" value="InterPro"/>
</dbReference>
<reference evidence="7 8" key="1">
    <citation type="submission" date="2019-03" db="EMBL/GenBank/DDBJ databases">
        <title>Genomic Encyclopedia of Type Strains, Phase III (KMG-III): the genomes of soil and plant-associated and newly described type strains.</title>
        <authorList>
            <person name="Whitman W."/>
        </authorList>
    </citation>
    <scope>NUCLEOTIDE SEQUENCE [LARGE SCALE GENOMIC DNA]</scope>
    <source>
        <strain evidence="7 8">CGMCC 1.7660</strain>
    </source>
</reference>
<dbReference type="PRINTS" id="PR00344">
    <property type="entry name" value="BCTRLSENSOR"/>
</dbReference>
<dbReference type="PROSITE" id="PS50109">
    <property type="entry name" value="HIS_KIN"/>
    <property type="match status" value="1"/>
</dbReference>
<keyword evidence="8" id="KW-1185">Reference proteome</keyword>
<dbReference type="AlphaFoldDB" id="A0A4R6WHH8"/>
<comment type="caution">
    <text evidence="7">The sequence shown here is derived from an EMBL/GenBank/DDBJ whole genome shotgun (WGS) entry which is preliminary data.</text>
</comment>
<gene>
    <name evidence="7" type="ORF">A8950_3890</name>
</gene>
<keyword evidence="4" id="KW-0808">Transferase</keyword>
<dbReference type="Gene3D" id="3.30.565.10">
    <property type="entry name" value="Histidine kinase-like ATPase, C-terminal domain"/>
    <property type="match status" value="1"/>
</dbReference>
<dbReference type="EC" id="2.7.13.3" evidence="2"/>
<keyword evidence="5" id="KW-0418">Kinase</keyword>